<dbReference type="SUPFAM" id="SSF52058">
    <property type="entry name" value="L domain-like"/>
    <property type="match status" value="1"/>
</dbReference>
<keyword evidence="2" id="KW-0732">Signal</keyword>
<gene>
    <name evidence="4" type="ORF">E5K02_09760</name>
</gene>
<name>A0A4Z0QL00_9BACT</name>
<dbReference type="InterPro" id="IPR051648">
    <property type="entry name" value="CWI-Assembly_Regulator"/>
</dbReference>
<evidence type="ECO:0000256" key="3">
    <source>
        <dbReference type="ARBA" id="ARBA00023180"/>
    </source>
</evidence>
<protein>
    <recommendedName>
        <fullName evidence="6">T9SS type A sorting domain-containing protein</fullName>
    </recommendedName>
</protein>
<comment type="subcellular location">
    <subcellularLocation>
        <location evidence="1">Cell envelope</location>
    </subcellularLocation>
</comment>
<keyword evidence="5" id="KW-1185">Reference proteome</keyword>
<proteinExistence type="predicted"/>
<dbReference type="Proteomes" id="UP000298471">
    <property type="component" value="Unassembled WGS sequence"/>
</dbReference>
<evidence type="ECO:0000256" key="2">
    <source>
        <dbReference type="ARBA" id="ARBA00022729"/>
    </source>
</evidence>
<comment type="caution">
    <text evidence="4">The sequence shown here is derived from an EMBL/GenBank/DDBJ whole genome shotgun (WGS) entry which is preliminary data.</text>
</comment>
<dbReference type="PANTHER" id="PTHR31018">
    <property type="entry name" value="SPORULATION-SPECIFIC PROTEIN-RELATED"/>
    <property type="match status" value="1"/>
</dbReference>
<evidence type="ECO:0008006" key="6">
    <source>
        <dbReference type="Google" id="ProtNLM"/>
    </source>
</evidence>
<reference evidence="4 5" key="1">
    <citation type="submission" date="2019-04" db="EMBL/GenBank/DDBJ databases">
        <authorList>
            <person name="Feng G."/>
            <person name="Zhang J."/>
            <person name="Zhu H."/>
        </authorList>
    </citation>
    <scope>NUCLEOTIDE SEQUENCE [LARGE SCALE GENOMIC DNA]</scope>
    <source>
        <strain evidence="4 5">9PBR-1</strain>
    </source>
</reference>
<evidence type="ECO:0000313" key="4">
    <source>
        <dbReference type="EMBL" id="TGE29721.1"/>
    </source>
</evidence>
<evidence type="ECO:0000313" key="5">
    <source>
        <dbReference type="Proteomes" id="UP000298471"/>
    </source>
</evidence>
<organism evidence="4 5">
    <name type="scientific">Hymenobacter metallicola</name>
    <dbReference type="NCBI Taxonomy" id="2563114"/>
    <lineage>
        <taxon>Bacteria</taxon>
        <taxon>Pseudomonadati</taxon>
        <taxon>Bacteroidota</taxon>
        <taxon>Cytophagia</taxon>
        <taxon>Cytophagales</taxon>
        <taxon>Hymenobacteraceae</taxon>
        <taxon>Hymenobacter</taxon>
    </lineage>
</organism>
<keyword evidence="3" id="KW-0325">Glycoprotein</keyword>
<accession>A0A4Z0QL00</accession>
<evidence type="ECO:0000256" key="1">
    <source>
        <dbReference type="ARBA" id="ARBA00004196"/>
    </source>
</evidence>
<sequence length="477" mass="50353">MLLLALAMASSAHAQSQTCALRFNTQEELNNYLGSGTRCSTAQSIFIRGYNRNADGTPDGGVTDVSGLLHITAVTGDVIIQKNLLASLAGLNDIGTVGGVVHIQSGVGTFDDFPFLVSAGGVAFSGTSFTEIRGFGLLSSAGEVYISQNSALRSVNAFNNLRTLTSRLTITNNPLLDRISTFGALTAAADIQVQSNPQLQAIVGFNALRSLGSVNITVNDALRTISGFNGGLVATGQVGIMENPVLETLSGFDNSDVSLVNISRNPRLKEIANFNNSRFGVSIAITYNAGLEQITGFRSMAAPPRDLSISQNVLLDSISGFTGATAPTNLAIDDNPALRTLTQGLTFTTYSTLNYLYLRNNSSLTGCNVPWLCQHLVRGGGANISGNATGCSEAAIRQACTTLAARPVATKRPAPFPNPTDDMLQLPVRGAYRVSDLAGRVLLHGTGFQVSLAELPTGLYLVHTGADFQDRFRIVKR</sequence>
<dbReference type="PANTHER" id="PTHR31018:SF3">
    <property type="entry name" value="RECEPTOR PROTEIN-TYROSINE KINASE"/>
    <property type="match status" value="1"/>
</dbReference>
<dbReference type="AlphaFoldDB" id="A0A4Z0QL00"/>
<dbReference type="EMBL" id="SRMB01000001">
    <property type="protein sequence ID" value="TGE29721.1"/>
    <property type="molecule type" value="Genomic_DNA"/>
</dbReference>
<dbReference type="GO" id="GO:0030313">
    <property type="term" value="C:cell envelope"/>
    <property type="evidence" value="ECO:0007669"/>
    <property type="project" value="UniProtKB-SubCell"/>
</dbReference>
<dbReference type="InterPro" id="IPR032675">
    <property type="entry name" value="LRR_dom_sf"/>
</dbReference>
<dbReference type="Gene3D" id="3.80.10.10">
    <property type="entry name" value="Ribonuclease Inhibitor"/>
    <property type="match status" value="1"/>
</dbReference>